<dbReference type="AlphaFoldDB" id="A0A225UVZ9"/>
<evidence type="ECO:0000313" key="2">
    <source>
        <dbReference type="Proteomes" id="UP000198211"/>
    </source>
</evidence>
<name>A0A225UVZ9_9STRA</name>
<dbReference type="Proteomes" id="UP000198211">
    <property type="component" value="Unassembled WGS sequence"/>
</dbReference>
<organism evidence="1 2">
    <name type="scientific">Phytophthora megakarya</name>
    <dbReference type="NCBI Taxonomy" id="4795"/>
    <lineage>
        <taxon>Eukaryota</taxon>
        <taxon>Sar</taxon>
        <taxon>Stramenopiles</taxon>
        <taxon>Oomycota</taxon>
        <taxon>Peronosporomycetes</taxon>
        <taxon>Peronosporales</taxon>
        <taxon>Peronosporaceae</taxon>
        <taxon>Phytophthora</taxon>
    </lineage>
</organism>
<sequence length="75" mass="8362">MLQRYVKLCALVRLVKAGEDYDPPSSDHKYRKCKEREYDYAAQIITQGGSNMRASGDVVNSNLVLPVPPTSNACE</sequence>
<reference evidence="2" key="1">
    <citation type="submission" date="2017-03" db="EMBL/GenBank/DDBJ databases">
        <title>Phytopthora megakarya and P. palmivora, two closely related causual agents of cacao black pod achieved similar genome size and gene model numbers by different mechanisms.</title>
        <authorList>
            <person name="Ali S."/>
            <person name="Shao J."/>
            <person name="Larry D.J."/>
            <person name="Kronmiller B."/>
            <person name="Shen D."/>
            <person name="Strem M.D."/>
            <person name="Melnick R.L."/>
            <person name="Guiltinan M.J."/>
            <person name="Tyler B.M."/>
            <person name="Meinhardt L.W."/>
            <person name="Bailey B.A."/>
        </authorList>
    </citation>
    <scope>NUCLEOTIDE SEQUENCE [LARGE SCALE GENOMIC DNA]</scope>
    <source>
        <strain evidence="2">zdho120</strain>
    </source>
</reference>
<keyword evidence="2" id="KW-1185">Reference proteome</keyword>
<gene>
    <name evidence="1" type="ORF">PHMEG_00032266</name>
</gene>
<protein>
    <submittedName>
        <fullName evidence="1">Uncharacterized protein</fullName>
    </submittedName>
</protein>
<accession>A0A225UVZ9</accession>
<dbReference type="EMBL" id="NBNE01010675">
    <property type="protein sequence ID" value="OWY97254.1"/>
    <property type="molecule type" value="Genomic_DNA"/>
</dbReference>
<proteinExistence type="predicted"/>
<evidence type="ECO:0000313" key="1">
    <source>
        <dbReference type="EMBL" id="OWY97254.1"/>
    </source>
</evidence>
<comment type="caution">
    <text evidence="1">The sequence shown here is derived from an EMBL/GenBank/DDBJ whole genome shotgun (WGS) entry which is preliminary data.</text>
</comment>